<organism evidence="17 18">
    <name type="scientific">Thermobrachium celere DSM 8682</name>
    <dbReference type="NCBI Taxonomy" id="941824"/>
    <lineage>
        <taxon>Bacteria</taxon>
        <taxon>Bacillati</taxon>
        <taxon>Bacillota</taxon>
        <taxon>Clostridia</taxon>
        <taxon>Eubacteriales</taxon>
        <taxon>Clostridiaceae</taxon>
        <taxon>Thermobrachium</taxon>
    </lineage>
</organism>
<dbReference type="InterPro" id="IPR006197">
    <property type="entry name" value="Peptidase_S24_LexA"/>
</dbReference>
<dbReference type="SUPFAM" id="SSF51306">
    <property type="entry name" value="LexA/Signal peptidase"/>
    <property type="match status" value="1"/>
</dbReference>
<keyword evidence="11 13" id="KW-0234">DNA repair</keyword>
<dbReference type="GO" id="GO:0003677">
    <property type="term" value="F:DNA binding"/>
    <property type="evidence" value="ECO:0007669"/>
    <property type="project" value="UniProtKB-UniRule"/>
</dbReference>
<evidence type="ECO:0000256" key="6">
    <source>
        <dbReference type="ARBA" id="ARBA00022801"/>
    </source>
</evidence>
<evidence type="ECO:0000256" key="1">
    <source>
        <dbReference type="ARBA" id="ARBA00007484"/>
    </source>
</evidence>
<evidence type="ECO:0000256" key="14">
    <source>
        <dbReference type="RuleBase" id="RU003991"/>
    </source>
</evidence>
<dbReference type="NCBIfam" id="TIGR00498">
    <property type="entry name" value="lexA"/>
    <property type="match status" value="1"/>
</dbReference>
<dbReference type="RefSeq" id="WP_018661642.1">
    <property type="nucleotide sequence ID" value="NZ_HF952018.1"/>
</dbReference>
<dbReference type="InterPro" id="IPR006200">
    <property type="entry name" value="LexA"/>
</dbReference>
<dbReference type="InterPro" id="IPR039418">
    <property type="entry name" value="LexA-like"/>
</dbReference>
<keyword evidence="5 13" id="KW-0227">DNA damage</keyword>
<dbReference type="FunFam" id="2.10.109.10:FF:000001">
    <property type="entry name" value="LexA repressor"/>
    <property type="match status" value="1"/>
</dbReference>
<keyword evidence="6 13" id="KW-0378">Hydrolase</keyword>
<evidence type="ECO:0000313" key="17">
    <source>
        <dbReference type="EMBL" id="CDF57983.1"/>
    </source>
</evidence>
<feature type="domain" description="LexA repressor DNA-binding" evidence="16">
    <location>
        <begin position="5"/>
        <end position="67"/>
    </location>
</feature>
<reference evidence="17" key="1">
    <citation type="submission" date="2013-03" db="EMBL/GenBank/DDBJ databases">
        <title>Draft genome sequence of the hydrogen-ethanol-producing anaerobic alkalithermophilic Caloramator celere.</title>
        <authorList>
            <person name="Ciranna A."/>
            <person name="Larjo A."/>
            <person name="Kivisto A."/>
            <person name="Santala V."/>
            <person name="Roos C."/>
            <person name="Karp M."/>
        </authorList>
    </citation>
    <scope>NUCLEOTIDE SEQUENCE [LARGE SCALE GENOMIC DNA]</scope>
    <source>
        <strain evidence="17">DSM 8682</strain>
    </source>
</reference>
<protein>
    <recommendedName>
        <fullName evidence="13">LexA repressor</fullName>
        <ecNumber evidence="13">3.4.21.88</ecNumber>
    </recommendedName>
</protein>
<dbReference type="SUPFAM" id="SSF46785">
    <property type="entry name" value="Winged helix' DNA-binding domain"/>
    <property type="match status" value="1"/>
</dbReference>
<comment type="caution">
    <text evidence="17">The sequence shown here is derived from an EMBL/GenBank/DDBJ whole genome shotgun (WGS) entry which is preliminary data.</text>
</comment>
<feature type="domain" description="Peptidase S24/S26A/S26B/S26C" evidence="15">
    <location>
        <begin position="92"/>
        <end position="205"/>
    </location>
</feature>
<dbReference type="Pfam" id="PF00717">
    <property type="entry name" value="Peptidase_S24"/>
    <property type="match status" value="1"/>
</dbReference>
<proteinExistence type="inferred from homology"/>
<evidence type="ECO:0000256" key="12">
    <source>
        <dbReference type="ARBA" id="ARBA00023236"/>
    </source>
</evidence>
<comment type="catalytic activity">
    <reaction evidence="13">
        <text>Hydrolysis of Ala-|-Gly bond in repressor LexA.</text>
        <dbReference type="EC" id="3.4.21.88"/>
    </reaction>
</comment>
<keyword evidence="10 13" id="KW-0804">Transcription</keyword>
<dbReference type="PRINTS" id="PR00726">
    <property type="entry name" value="LEXASERPTASE"/>
</dbReference>
<evidence type="ECO:0000256" key="3">
    <source>
        <dbReference type="ARBA" id="ARBA00022491"/>
    </source>
</evidence>
<comment type="similarity">
    <text evidence="1 13 14">Belongs to the peptidase S24 family.</text>
</comment>
<accession>R7RRS6</accession>
<dbReference type="CDD" id="cd06529">
    <property type="entry name" value="S24_LexA-like"/>
    <property type="match status" value="1"/>
</dbReference>
<keyword evidence="7 13" id="KW-0068">Autocatalytic cleavage</keyword>
<dbReference type="Proteomes" id="UP000014923">
    <property type="component" value="Unassembled WGS sequence"/>
</dbReference>
<dbReference type="InterPro" id="IPR036390">
    <property type="entry name" value="WH_DNA-bd_sf"/>
</dbReference>
<evidence type="ECO:0000256" key="9">
    <source>
        <dbReference type="ARBA" id="ARBA00023125"/>
    </source>
</evidence>
<dbReference type="GO" id="GO:0006508">
    <property type="term" value="P:proteolysis"/>
    <property type="evidence" value="ECO:0007669"/>
    <property type="project" value="UniProtKB-KW"/>
</dbReference>
<evidence type="ECO:0000256" key="10">
    <source>
        <dbReference type="ARBA" id="ARBA00023163"/>
    </source>
</evidence>
<dbReference type="FunFam" id="1.10.10.10:FF:000009">
    <property type="entry name" value="LexA repressor"/>
    <property type="match status" value="1"/>
</dbReference>
<evidence type="ECO:0000256" key="8">
    <source>
        <dbReference type="ARBA" id="ARBA00023015"/>
    </source>
</evidence>
<evidence type="ECO:0000256" key="4">
    <source>
        <dbReference type="ARBA" id="ARBA00022705"/>
    </source>
</evidence>
<feature type="site" description="Cleavage; by autolysis" evidence="13">
    <location>
        <begin position="99"/>
        <end position="100"/>
    </location>
</feature>
<dbReference type="InterPro" id="IPR036286">
    <property type="entry name" value="LexA/Signal_pep-like_sf"/>
</dbReference>
<keyword evidence="8 13" id="KW-0805">Transcription regulation</keyword>
<feature type="active site" description="For autocatalytic cleavage activity" evidence="13">
    <location>
        <position position="172"/>
    </location>
</feature>
<dbReference type="InterPro" id="IPR015927">
    <property type="entry name" value="Peptidase_S24_S26A/B/C"/>
</dbReference>
<dbReference type="GO" id="GO:0004252">
    <property type="term" value="F:serine-type endopeptidase activity"/>
    <property type="evidence" value="ECO:0007669"/>
    <property type="project" value="UniProtKB-UniRule"/>
</dbReference>
<feature type="DNA-binding region" description="H-T-H motif" evidence="13">
    <location>
        <begin position="30"/>
        <end position="50"/>
    </location>
</feature>
<dbReference type="EMBL" id="CAVN010000092">
    <property type="protein sequence ID" value="CDF57983.1"/>
    <property type="molecule type" value="Genomic_DNA"/>
</dbReference>
<sequence length="212" mass="23979">MLINELTDKQQMILEFIKQELATKGYPPSVREIGLAVGLKSTSTVHAHLEKLEKKGYIRRDPTKPRAIEILDNNSYTYNNYNNIDIDILKAPIVGNVSAGNPILAFEDIQDYFPLPLSYFNANNEVFLLKIEGESMIEAGILDGDYVVVEKRSIANNGDIVVALIDDSATVKRFYREDNFIRLQPENSSMEPIIVKDCKIIGKVIGVIRRYK</sequence>
<dbReference type="InterPro" id="IPR006199">
    <property type="entry name" value="LexA_DNA-bd_dom"/>
</dbReference>
<gene>
    <name evidence="13" type="primary">lexA</name>
    <name evidence="17" type="ORF">TCEL_01897</name>
</gene>
<dbReference type="InterPro" id="IPR036388">
    <property type="entry name" value="WH-like_DNA-bd_sf"/>
</dbReference>
<dbReference type="Gene3D" id="2.10.109.10">
    <property type="entry name" value="Umud Fragment, subunit A"/>
    <property type="match status" value="1"/>
</dbReference>
<dbReference type="GO" id="GO:0045892">
    <property type="term" value="P:negative regulation of DNA-templated transcription"/>
    <property type="evidence" value="ECO:0007669"/>
    <property type="project" value="UniProtKB-UniRule"/>
</dbReference>
<dbReference type="HAMAP" id="MF_00015">
    <property type="entry name" value="LexA"/>
    <property type="match status" value="1"/>
</dbReference>
<evidence type="ECO:0000259" key="15">
    <source>
        <dbReference type="Pfam" id="PF00717"/>
    </source>
</evidence>
<evidence type="ECO:0000256" key="2">
    <source>
        <dbReference type="ARBA" id="ARBA00011738"/>
    </source>
</evidence>
<comment type="function">
    <text evidence="13">Represses a number of genes involved in the response to DNA damage (SOS response), including recA and lexA. In the presence of single-stranded DNA, RecA interacts with LexA causing an autocatalytic cleavage which disrupts the DNA-binding part of LexA, leading to derepression of the SOS regulon and eventually DNA repair.</text>
</comment>
<evidence type="ECO:0000256" key="13">
    <source>
        <dbReference type="HAMAP-Rule" id="MF_00015"/>
    </source>
</evidence>
<dbReference type="PANTHER" id="PTHR33516:SF2">
    <property type="entry name" value="LEXA REPRESSOR-RELATED"/>
    <property type="match status" value="1"/>
</dbReference>
<evidence type="ECO:0000256" key="5">
    <source>
        <dbReference type="ARBA" id="ARBA00022763"/>
    </source>
</evidence>
<keyword evidence="12 13" id="KW-0742">SOS response</keyword>
<feature type="active site" description="For autocatalytic cleavage activity" evidence="13">
    <location>
        <position position="135"/>
    </location>
</feature>
<keyword evidence="18" id="KW-1185">Reference proteome</keyword>
<dbReference type="InterPro" id="IPR050077">
    <property type="entry name" value="LexA_repressor"/>
</dbReference>
<dbReference type="GO" id="GO:0006281">
    <property type="term" value="P:DNA repair"/>
    <property type="evidence" value="ECO:0007669"/>
    <property type="project" value="UniProtKB-UniRule"/>
</dbReference>
<evidence type="ECO:0000259" key="16">
    <source>
        <dbReference type="Pfam" id="PF01726"/>
    </source>
</evidence>
<evidence type="ECO:0000256" key="7">
    <source>
        <dbReference type="ARBA" id="ARBA00022813"/>
    </source>
</evidence>
<keyword evidence="9 13" id="KW-0238">DNA-binding</keyword>
<evidence type="ECO:0000313" key="18">
    <source>
        <dbReference type="Proteomes" id="UP000014923"/>
    </source>
</evidence>
<keyword evidence="4 13" id="KW-0235">DNA replication</keyword>
<dbReference type="Pfam" id="PF01726">
    <property type="entry name" value="LexA_DNA_bind"/>
    <property type="match status" value="1"/>
</dbReference>
<name>R7RRS6_9CLOT</name>
<dbReference type="HOGENOM" id="CLU_066192_45_1_9"/>
<dbReference type="PANTHER" id="PTHR33516">
    <property type="entry name" value="LEXA REPRESSOR"/>
    <property type="match status" value="1"/>
</dbReference>
<keyword evidence="3 13" id="KW-0678">Repressor</keyword>
<keyword evidence="17" id="KW-0645">Protease</keyword>
<dbReference type="GO" id="GO:0009432">
    <property type="term" value="P:SOS response"/>
    <property type="evidence" value="ECO:0007669"/>
    <property type="project" value="UniProtKB-UniRule"/>
</dbReference>
<dbReference type="AlphaFoldDB" id="R7RRS6"/>
<evidence type="ECO:0000256" key="11">
    <source>
        <dbReference type="ARBA" id="ARBA00023204"/>
    </source>
</evidence>
<dbReference type="Gene3D" id="1.10.10.10">
    <property type="entry name" value="Winged helix-like DNA-binding domain superfamily/Winged helix DNA-binding domain"/>
    <property type="match status" value="1"/>
</dbReference>
<dbReference type="EC" id="3.4.21.88" evidence="13"/>
<comment type="subunit">
    <text evidence="2 13">Homodimer.</text>
</comment>
<dbReference type="eggNOG" id="COG1974">
    <property type="taxonomic scope" value="Bacteria"/>
</dbReference>
<dbReference type="GO" id="GO:0006260">
    <property type="term" value="P:DNA replication"/>
    <property type="evidence" value="ECO:0007669"/>
    <property type="project" value="UniProtKB-UniRule"/>
</dbReference>